<protein>
    <recommendedName>
        <fullName evidence="1">2Fe-2S ferredoxin-type domain-containing protein</fullName>
    </recommendedName>
</protein>
<name>A0ABQ4N167_9BACL</name>
<dbReference type="InterPro" id="IPR001041">
    <property type="entry name" value="2Fe-2S_ferredoxin-type"/>
</dbReference>
<dbReference type="Pfam" id="PF00111">
    <property type="entry name" value="Fer2"/>
    <property type="match status" value="1"/>
</dbReference>
<keyword evidence="3" id="KW-1185">Reference proteome</keyword>
<dbReference type="SUPFAM" id="SSF54292">
    <property type="entry name" value="2Fe-2S ferredoxin-like"/>
    <property type="match status" value="1"/>
</dbReference>
<organism evidence="2 3">
    <name type="scientific">Paenibacillus cisolokensis</name>
    <dbReference type="NCBI Taxonomy" id="1658519"/>
    <lineage>
        <taxon>Bacteria</taxon>
        <taxon>Bacillati</taxon>
        <taxon>Bacillota</taxon>
        <taxon>Bacilli</taxon>
        <taxon>Bacillales</taxon>
        <taxon>Paenibacillaceae</taxon>
        <taxon>Paenibacillus</taxon>
    </lineage>
</organism>
<dbReference type="Proteomes" id="UP000680304">
    <property type="component" value="Unassembled WGS sequence"/>
</dbReference>
<dbReference type="InterPro" id="IPR036010">
    <property type="entry name" value="2Fe-2S_ferredoxin-like_sf"/>
</dbReference>
<dbReference type="CDD" id="cd00207">
    <property type="entry name" value="fer2"/>
    <property type="match status" value="1"/>
</dbReference>
<dbReference type="Gene3D" id="3.10.20.30">
    <property type="match status" value="1"/>
</dbReference>
<evidence type="ECO:0000259" key="1">
    <source>
        <dbReference type="PROSITE" id="PS51085"/>
    </source>
</evidence>
<gene>
    <name evidence="2" type="ORF">PACILC2_03090</name>
</gene>
<evidence type="ECO:0000313" key="2">
    <source>
        <dbReference type="EMBL" id="GIQ61741.1"/>
    </source>
</evidence>
<accession>A0ABQ4N167</accession>
<proteinExistence type="predicted"/>
<feature type="domain" description="2Fe-2S ferredoxin-type" evidence="1">
    <location>
        <begin position="12"/>
        <end position="102"/>
    </location>
</feature>
<sequence length="120" mass="13009">MREWGMGGEVRSDVSAFRQKIVVRPGTSVLEASRKAGVAIRTRCGGKAACLMCKVYAKAGDGLSPVQDNERRKLAGLADEGMRLACQARVVGQAEIGLPEDPLRAAVRRQLARQAEDDLW</sequence>
<reference evidence="2 3" key="1">
    <citation type="submission" date="2021-04" db="EMBL/GenBank/DDBJ databases">
        <title>Draft genome sequence of Paenibacillus cisolokensis, LC2-13A.</title>
        <authorList>
            <person name="Uke A."/>
            <person name="Chhe C."/>
            <person name="Baramee S."/>
            <person name="Kosugi A."/>
        </authorList>
    </citation>
    <scope>NUCLEOTIDE SEQUENCE [LARGE SCALE GENOMIC DNA]</scope>
    <source>
        <strain evidence="2 3">LC2-13A</strain>
    </source>
</reference>
<comment type="caution">
    <text evidence="2">The sequence shown here is derived from an EMBL/GenBank/DDBJ whole genome shotgun (WGS) entry which is preliminary data.</text>
</comment>
<dbReference type="PROSITE" id="PS51085">
    <property type="entry name" value="2FE2S_FER_2"/>
    <property type="match status" value="1"/>
</dbReference>
<dbReference type="InterPro" id="IPR012675">
    <property type="entry name" value="Beta-grasp_dom_sf"/>
</dbReference>
<evidence type="ECO:0000313" key="3">
    <source>
        <dbReference type="Proteomes" id="UP000680304"/>
    </source>
</evidence>
<dbReference type="EMBL" id="BOVJ01000008">
    <property type="protein sequence ID" value="GIQ61741.1"/>
    <property type="molecule type" value="Genomic_DNA"/>
</dbReference>